<evidence type="ECO:0000256" key="10">
    <source>
        <dbReference type="ARBA" id="ARBA00022723"/>
    </source>
</evidence>
<dbReference type="GO" id="GO:0032299">
    <property type="term" value="C:ribonuclease H2 complex"/>
    <property type="evidence" value="ECO:0007669"/>
    <property type="project" value="TreeGrafter"/>
</dbReference>
<comment type="catalytic activity">
    <reaction evidence="1 14 15 16">
        <text>Endonucleolytic cleavage to 5'-phosphomonoester.</text>
        <dbReference type="EC" id="3.1.26.4"/>
    </reaction>
</comment>
<evidence type="ECO:0000256" key="7">
    <source>
        <dbReference type="ARBA" id="ARBA00019179"/>
    </source>
</evidence>
<gene>
    <name evidence="14" type="primary">rnhB</name>
    <name evidence="18" type="ORF">L8U58_01905</name>
</gene>
<evidence type="ECO:0000256" key="14">
    <source>
        <dbReference type="HAMAP-Rule" id="MF_00052"/>
    </source>
</evidence>
<keyword evidence="9 14" id="KW-0540">Nuclease</keyword>
<feature type="binding site" evidence="14 15">
    <location>
        <position position="112"/>
    </location>
    <ligand>
        <name>a divalent metal cation</name>
        <dbReference type="ChEBI" id="CHEBI:60240"/>
    </ligand>
</feature>
<evidence type="ECO:0000256" key="15">
    <source>
        <dbReference type="PROSITE-ProRule" id="PRU01319"/>
    </source>
</evidence>
<evidence type="ECO:0000256" key="8">
    <source>
        <dbReference type="ARBA" id="ARBA00022490"/>
    </source>
</evidence>
<protein>
    <recommendedName>
        <fullName evidence="7 14">Ribonuclease HII</fullName>
        <shortName evidence="14">RNase HII</shortName>
        <ecNumber evidence="6 14">3.1.26.4</ecNumber>
    </recommendedName>
</protein>
<dbReference type="PANTHER" id="PTHR10954">
    <property type="entry name" value="RIBONUCLEASE H2 SUBUNIT A"/>
    <property type="match status" value="1"/>
</dbReference>
<evidence type="ECO:0000313" key="18">
    <source>
        <dbReference type="EMBL" id="MCZ9304297.1"/>
    </source>
</evidence>
<evidence type="ECO:0000256" key="6">
    <source>
        <dbReference type="ARBA" id="ARBA00012180"/>
    </source>
</evidence>
<name>A0A9X3RQS1_9CORY</name>
<evidence type="ECO:0000313" key="19">
    <source>
        <dbReference type="Proteomes" id="UP001146505"/>
    </source>
</evidence>
<proteinExistence type="inferred from homology"/>
<evidence type="ECO:0000259" key="17">
    <source>
        <dbReference type="PROSITE" id="PS51975"/>
    </source>
</evidence>
<dbReference type="GeneID" id="301812280"/>
<evidence type="ECO:0000256" key="12">
    <source>
        <dbReference type="ARBA" id="ARBA00022801"/>
    </source>
</evidence>
<dbReference type="PANTHER" id="PTHR10954:SF18">
    <property type="entry name" value="RIBONUCLEASE HII"/>
    <property type="match status" value="1"/>
</dbReference>
<organism evidence="18 19">
    <name type="scientific">Corynebacterium macclintockiae</name>
    <dbReference type="NCBI Taxonomy" id="2913501"/>
    <lineage>
        <taxon>Bacteria</taxon>
        <taxon>Bacillati</taxon>
        <taxon>Actinomycetota</taxon>
        <taxon>Actinomycetes</taxon>
        <taxon>Mycobacteriales</taxon>
        <taxon>Corynebacteriaceae</taxon>
        <taxon>Corynebacterium</taxon>
    </lineage>
</organism>
<dbReference type="AlphaFoldDB" id="A0A9X3RQS1"/>
<evidence type="ECO:0000256" key="3">
    <source>
        <dbReference type="ARBA" id="ARBA00004065"/>
    </source>
</evidence>
<comment type="similarity">
    <text evidence="5 14 16">Belongs to the RNase HII family.</text>
</comment>
<dbReference type="GO" id="GO:0006298">
    <property type="term" value="P:mismatch repair"/>
    <property type="evidence" value="ECO:0007669"/>
    <property type="project" value="TreeGrafter"/>
</dbReference>
<dbReference type="GO" id="GO:0005737">
    <property type="term" value="C:cytoplasm"/>
    <property type="evidence" value="ECO:0007669"/>
    <property type="project" value="UniProtKB-SubCell"/>
</dbReference>
<evidence type="ECO:0000256" key="2">
    <source>
        <dbReference type="ARBA" id="ARBA00001946"/>
    </source>
</evidence>
<feature type="binding site" evidence="14 15">
    <location>
        <position position="18"/>
    </location>
    <ligand>
        <name>a divalent metal cation</name>
        <dbReference type="ChEBI" id="CHEBI:60240"/>
    </ligand>
</feature>
<dbReference type="InterPro" id="IPR001352">
    <property type="entry name" value="RNase_HII/HIII"/>
</dbReference>
<dbReference type="HAMAP" id="MF_00052_B">
    <property type="entry name" value="RNase_HII_B"/>
    <property type="match status" value="1"/>
</dbReference>
<dbReference type="InterPro" id="IPR022898">
    <property type="entry name" value="RNase_HII"/>
</dbReference>
<feature type="domain" description="RNase H type-2" evidence="17">
    <location>
        <begin position="11"/>
        <end position="203"/>
    </location>
</feature>
<comment type="subcellular location">
    <subcellularLocation>
        <location evidence="4 14">Cytoplasm</location>
    </subcellularLocation>
</comment>
<evidence type="ECO:0000256" key="13">
    <source>
        <dbReference type="ARBA" id="ARBA00023211"/>
    </source>
</evidence>
<keyword evidence="12 14" id="KW-0378">Hydrolase</keyword>
<reference evidence="18" key="1">
    <citation type="submission" date="2022-02" db="EMBL/GenBank/DDBJ databases">
        <title>Corynebacterium sp. from urogenital microbiome.</title>
        <authorList>
            <person name="Cappelli E.A."/>
            <person name="Ribeiro T.G."/>
            <person name="Peixe L."/>
        </authorList>
    </citation>
    <scope>NUCLEOTIDE SEQUENCE</scope>
    <source>
        <strain evidence="18">C9Ua_112</strain>
    </source>
</reference>
<dbReference type="NCBIfam" id="NF000595">
    <property type="entry name" value="PRK00015.1-3"/>
    <property type="match status" value="1"/>
</dbReference>
<dbReference type="Proteomes" id="UP001146505">
    <property type="component" value="Unassembled WGS sequence"/>
</dbReference>
<dbReference type="GO" id="GO:0004523">
    <property type="term" value="F:RNA-DNA hybrid ribonuclease activity"/>
    <property type="evidence" value="ECO:0007669"/>
    <property type="project" value="UniProtKB-UniRule"/>
</dbReference>
<keyword evidence="11 14" id="KW-0255">Endonuclease</keyword>
<dbReference type="NCBIfam" id="NF000598">
    <property type="entry name" value="PRK00015.2-2"/>
    <property type="match status" value="1"/>
</dbReference>
<evidence type="ECO:0000256" key="5">
    <source>
        <dbReference type="ARBA" id="ARBA00007383"/>
    </source>
</evidence>
<evidence type="ECO:0000256" key="16">
    <source>
        <dbReference type="RuleBase" id="RU003515"/>
    </source>
</evidence>
<dbReference type="GO" id="GO:0030145">
    <property type="term" value="F:manganese ion binding"/>
    <property type="evidence" value="ECO:0007669"/>
    <property type="project" value="UniProtKB-UniRule"/>
</dbReference>
<keyword evidence="8 14" id="KW-0963">Cytoplasm</keyword>
<evidence type="ECO:0000256" key="4">
    <source>
        <dbReference type="ARBA" id="ARBA00004496"/>
    </source>
</evidence>
<dbReference type="EMBL" id="JAKMUV010000002">
    <property type="protein sequence ID" value="MCZ9304297.1"/>
    <property type="molecule type" value="Genomic_DNA"/>
</dbReference>
<dbReference type="InterPro" id="IPR036397">
    <property type="entry name" value="RNaseH_sf"/>
</dbReference>
<dbReference type="SUPFAM" id="SSF53098">
    <property type="entry name" value="Ribonuclease H-like"/>
    <property type="match status" value="1"/>
</dbReference>
<dbReference type="EC" id="3.1.26.4" evidence="6 14"/>
<comment type="caution">
    <text evidence="18">The sequence shown here is derived from an EMBL/GenBank/DDBJ whole genome shotgun (WGS) entry which is preliminary data.</text>
</comment>
<dbReference type="Gene3D" id="3.30.420.10">
    <property type="entry name" value="Ribonuclease H-like superfamily/Ribonuclease H"/>
    <property type="match status" value="1"/>
</dbReference>
<dbReference type="InterPro" id="IPR024567">
    <property type="entry name" value="RNase_HII/HIII_dom"/>
</dbReference>
<dbReference type="RefSeq" id="WP_034970504.1">
    <property type="nucleotide sequence ID" value="NZ_JAKMUV010000002.1"/>
</dbReference>
<dbReference type="Pfam" id="PF01351">
    <property type="entry name" value="RNase_HII"/>
    <property type="match status" value="1"/>
</dbReference>
<evidence type="ECO:0000256" key="9">
    <source>
        <dbReference type="ARBA" id="ARBA00022722"/>
    </source>
</evidence>
<dbReference type="GO" id="GO:0003723">
    <property type="term" value="F:RNA binding"/>
    <property type="evidence" value="ECO:0007669"/>
    <property type="project" value="UniProtKB-UniRule"/>
</dbReference>
<dbReference type="InterPro" id="IPR012337">
    <property type="entry name" value="RNaseH-like_sf"/>
</dbReference>
<keyword evidence="19" id="KW-1185">Reference proteome</keyword>
<dbReference type="CDD" id="cd07182">
    <property type="entry name" value="RNase_HII_bacteria_HII_like"/>
    <property type="match status" value="1"/>
</dbReference>
<comment type="cofactor">
    <cofactor evidence="2">
        <name>Mg(2+)</name>
        <dbReference type="ChEBI" id="CHEBI:18420"/>
    </cofactor>
</comment>
<sequence length="208" mass="22375">MESELIAAGLGPVAGVDEAGRGACCGPISIAACILPAELENTGLDRLTDSKKLTERTRERLYDVIRDVAVAYSIIHISAEDIDRFGIQHANVSGMRRAVAALEVQPGYVLTDAVKVPGLPMPHLPVVKGDQMAKCISAASVLAKVSRDRVLRTLDEEFPGYGLASHKGYGTKAHMDAVSLHGGTPYHRYSYKNVAAAHRQWLEGKDRG</sequence>
<keyword evidence="10 14" id="KW-0479">Metal-binding</keyword>
<feature type="binding site" evidence="14 15">
    <location>
        <position position="17"/>
    </location>
    <ligand>
        <name>a divalent metal cation</name>
        <dbReference type="ChEBI" id="CHEBI:60240"/>
    </ligand>
</feature>
<comment type="function">
    <text evidence="3 14 16">Endonuclease that specifically degrades the RNA of RNA-DNA hybrids.</text>
</comment>
<dbReference type="PROSITE" id="PS51975">
    <property type="entry name" value="RNASE_H_2"/>
    <property type="match status" value="1"/>
</dbReference>
<dbReference type="GO" id="GO:0043137">
    <property type="term" value="P:DNA replication, removal of RNA primer"/>
    <property type="evidence" value="ECO:0007669"/>
    <property type="project" value="TreeGrafter"/>
</dbReference>
<comment type="cofactor">
    <cofactor evidence="14 15">
        <name>Mn(2+)</name>
        <dbReference type="ChEBI" id="CHEBI:29035"/>
    </cofactor>
    <cofactor evidence="14 15">
        <name>Mg(2+)</name>
        <dbReference type="ChEBI" id="CHEBI:18420"/>
    </cofactor>
    <text evidence="14 15">Manganese or magnesium. Binds 1 divalent metal ion per monomer in the absence of substrate. May bind a second metal ion after substrate binding.</text>
</comment>
<evidence type="ECO:0000256" key="1">
    <source>
        <dbReference type="ARBA" id="ARBA00000077"/>
    </source>
</evidence>
<evidence type="ECO:0000256" key="11">
    <source>
        <dbReference type="ARBA" id="ARBA00022759"/>
    </source>
</evidence>
<accession>A0A9X3RQS1</accession>
<keyword evidence="13 14" id="KW-0464">Manganese</keyword>